<dbReference type="EMBL" id="VJNA01000019">
    <property type="protein sequence ID" value="TSE23929.1"/>
    <property type="molecule type" value="Genomic_DNA"/>
</dbReference>
<evidence type="ECO:0000313" key="1">
    <source>
        <dbReference type="EMBL" id="TSE23929.1"/>
    </source>
</evidence>
<dbReference type="RefSeq" id="WP_144326260.1">
    <property type="nucleotide sequence ID" value="NZ_VJNA01000019.1"/>
</dbReference>
<organism evidence="1 2">
    <name type="scientific">Tepidimonas aquatica</name>
    <dbReference type="NCBI Taxonomy" id="247482"/>
    <lineage>
        <taxon>Bacteria</taxon>
        <taxon>Pseudomonadati</taxon>
        <taxon>Pseudomonadota</taxon>
        <taxon>Betaproteobacteria</taxon>
        <taxon>Burkholderiales</taxon>
        <taxon>Tepidimonas</taxon>
    </lineage>
</organism>
<sequence>MGWLVNAQSLVQALRSGTPITLADGTGAGSTVNNPSRPLGYGEIAIALGLAQQSLAAQGITSPRPPSCRQLWWVAWSPWTGEPST</sequence>
<name>A0A554WK31_9BURK</name>
<dbReference type="AlphaFoldDB" id="A0A554WK31"/>
<keyword evidence="2" id="KW-1185">Reference proteome</keyword>
<accession>A0A554WK31</accession>
<protein>
    <submittedName>
        <fullName evidence="1">Uncharacterized protein</fullName>
    </submittedName>
</protein>
<reference evidence="1 2" key="1">
    <citation type="submission" date="2019-07" db="EMBL/GenBank/DDBJ databases">
        <title>Tepidimonas aquatica CLN-1 draft genome.</title>
        <authorList>
            <person name="Da Costa M.S."/>
            <person name="Froufe H.J.C."/>
            <person name="Egas C."/>
            <person name="Albuquerque L."/>
        </authorList>
    </citation>
    <scope>NUCLEOTIDE SEQUENCE [LARGE SCALE GENOMIC DNA]</scope>
    <source>
        <strain evidence="1 2">CLN-1</strain>
    </source>
</reference>
<gene>
    <name evidence="1" type="ORF">Taqua_01670</name>
</gene>
<dbReference type="Proteomes" id="UP000318554">
    <property type="component" value="Unassembled WGS sequence"/>
</dbReference>
<comment type="caution">
    <text evidence="1">The sequence shown here is derived from an EMBL/GenBank/DDBJ whole genome shotgun (WGS) entry which is preliminary data.</text>
</comment>
<proteinExistence type="predicted"/>
<evidence type="ECO:0000313" key="2">
    <source>
        <dbReference type="Proteomes" id="UP000318554"/>
    </source>
</evidence>